<keyword evidence="1" id="KW-0732">Signal</keyword>
<dbReference type="InterPro" id="IPR012341">
    <property type="entry name" value="6hp_glycosidase-like_sf"/>
</dbReference>
<dbReference type="SUPFAM" id="SSF48208">
    <property type="entry name" value="Six-hairpin glycosidases"/>
    <property type="match status" value="1"/>
</dbReference>
<organism evidence="2">
    <name type="scientific">Aspergillus aculeatus</name>
    <dbReference type="NCBI Taxonomy" id="5053"/>
    <lineage>
        <taxon>Eukaryota</taxon>
        <taxon>Fungi</taxon>
        <taxon>Dikarya</taxon>
        <taxon>Ascomycota</taxon>
        <taxon>Pezizomycotina</taxon>
        <taxon>Eurotiomycetes</taxon>
        <taxon>Eurotiomycetidae</taxon>
        <taxon>Eurotiales</taxon>
        <taxon>Aspergillaceae</taxon>
        <taxon>Aspergillus</taxon>
        <taxon>Aspergillus subgen. Circumdati</taxon>
    </lineage>
</organism>
<dbReference type="CAZy" id="GH78">
    <property type="family name" value="Glycoside Hydrolase Family 78"/>
</dbReference>
<sequence>MHIITPLLIPAVLVAAARVPYREYILAPSSRVIVPASVRQVNGSVTNAAGLTGSSLGTAVFHGVSSVTYDFGKNVAGIVSLTVGSSSSPSAFLGVTFSESSLWASSEACDATGNSGLDAPLWFPVGQKAGTYTPDSKYVRGGFRYLTVVSNTSATIPLNSLHITFTAAPDQDLQAYQGWFHSNDELLNEIWYAGAYTNQLCTIDPTYGSASSETISTSGLNYWYNNLTIANGTSTVTDGAKRDRAVWPGDMSISLESIAVSTNDLYSVRMGLEALLALQSSEGQLPWGGKPFNIDVSYTYHLHSLIGMSFLYRFSGDKVWLSNYWGQYSKGVEWAVRSVADGVKSAANQLLWDDQAGLYRDNQTTELHPQDGNAWAVKSNLTLSGSQNRAISQALKARWGRYGAPAPEAGATISPFIGGFEIQSHFLANQPDVALDMIRLQWGFMLRDPRMTQSTLIEGYSTDGSIHYAPYANDARISHAHGWSTGPTYALTAYAAGLQLLGPAGNSWLIAPQPGGLTSIDCGFATALGVFSVVFERDSVGRYNSFSFGAPTGTTGRIELPGVRGTLVSTTGQRVQLVNGTASGLRGGKWKLIESAD</sequence>
<dbReference type="InterPro" id="IPR008928">
    <property type="entry name" value="6-hairpin_glycosidase_sf"/>
</dbReference>
<accession>Q9HFW5</accession>
<evidence type="ECO:0000313" key="2">
    <source>
        <dbReference type="EMBL" id="AAG13964.1"/>
    </source>
</evidence>
<dbReference type="VEuPathDB" id="FungiDB:ASPACDRAFT_1898081"/>
<keyword evidence="2" id="KW-0378">Hydrolase</keyword>
<dbReference type="EC" id="3.2.1.40" evidence="2"/>
<dbReference type="EMBL" id="AF284762">
    <property type="protein sequence ID" value="AAG13964.1"/>
    <property type="molecule type" value="mRNA"/>
</dbReference>
<dbReference type="Gene3D" id="1.50.10.10">
    <property type="match status" value="2"/>
</dbReference>
<dbReference type="PANTHER" id="PTHR34987:SF6">
    <property type="entry name" value="ALPHA-L-RHAMNOSIDASE SIX-HAIRPIN GLYCOSIDASE DOMAIN-CONTAINING PROTEIN"/>
    <property type="match status" value="1"/>
</dbReference>
<protein>
    <submittedName>
        <fullName evidence="2">Rhamnosidase B</fullName>
        <ecNumber evidence="2">3.2.1.40</ecNumber>
    </submittedName>
</protein>
<reference evidence="2" key="1">
    <citation type="journal article" date="2001" name="Appl. Environ. Microbiol.">
        <title>Purification and characterization of two different alpha-L-rhamnosidases, RhaA and RhaB, from Aspergillus aculeatus.</title>
        <authorList>
            <person name="Manzanares P."/>
            <person name="van den Broeck H.C."/>
            <person name="de Graaff L.H."/>
            <person name="Visser J."/>
        </authorList>
    </citation>
    <scope>NUCLEOTIDE SEQUENCE</scope>
</reference>
<dbReference type="GO" id="GO:0005975">
    <property type="term" value="P:carbohydrate metabolic process"/>
    <property type="evidence" value="ECO:0007669"/>
    <property type="project" value="InterPro"/>
</dbReference>
<dbReference type="PANTHER" id="PTHR34987">
    <property type="entry name" value="C, PUTATIVE (AFU_ORTHOLOGUE AFUA_3G02880)-RELATED"/>
    <property type="match status" value="1"/>
</dbReference>
<dbReference type="Gene3D" id="2.60.420.10">
    <property type="entry name" value="Maltose phosphorylase, domain 3"/>
    <property type="match status" value="1"/>
</dbReference>
<dbReference type="BRENDA" id="3.2.1.40">
    <property type="organism ID" value="488"/>
</dbReference>
<proteinExistence type="evidence at transcript level"/>
<dbReference type="GO" id="GO:0030596">
    <property type="term" value="F:alpha-L-rhamnosidase activity"/>
    <property type="evidence" value="ECO:0007669"/>
    <property type="project" value="UniProtKB-EC"/>
</dbReference>
<dbReference type="AlphaFoldDB" id="Q9HFW5"/>
<gene>
    <name evidence="2" type="primary">rhaB</name>
</gene>
<keyword evidence="2" id="KW-0326">Glycosidase</keyword>
<feature type="signal peptide" evidence="1">
    <location>
        <begin position="1"/>
        <end position="16"/>
    </location>
</feature>
<evidence type="ECO:0000256" key="1">
    <source>
        <dbReference type="SAM" id="SignalP"/>
    </source>
</evidence>
<feature type="chain" id="PRO_5004326728" evidence="1">
    <location>
        <begin position="17"/>
        <end position="597"/>
    </location>
</feature>
<name>Q9HFW5_ASPAC</name>